<dbReference type="EMBL" id="OOIQ01000005">
    <property type="protein sequence ID" value="SPO45141.1"/>
    <property type="molecule type" value="Genomic_DNA"/>
</dbReference>
<feature type="compositionally biased region" description="Acidic residues" evidence="1">
    <location>
        <begin position="561"/>
        <end position="572"/>
    </location>
</feature>
<feature type="region of interest" description="Disordered" evidence="1">
    <location>
        <begin position="394"/>
        <end position="787"/>
    </location>
</feature>
<keyword evidence="3" id="KW-1185">Reference proteome</keyword>
<comment type="caution">
    <text evidence="2">The sequence shown here is derived from an EMBL/GenBank/DDBJ whole genome shotgun (WGS) entry which is preliminary data.</text>
</comment>
<accession>A0A5C3FNW0</accession>
<dbReference type="AlphaFoldDB" id="A0A5C3FNW0"/>
<dbReference type="OrthoDB" id="2507795at2759"/>
<reference evidence="2" key="1">
    <citation type="submission" date="2018-03" db="EMBL/GenBank/DDBJ databases">
        <authorList>
            <person name="Guldener U."/>
        </authorList>
    </citation>
    <scope>NUCLEOTIDE SEQUENCE [LARGE SCALE GENOMIC DNA]</scope>
    <source>
        <strain evidence="2">ATCC34888</strain>
    </source>
</reference>
<feature type="compositionally biased region" description="Gly residues" evidence="1">
    <location>
        <begin position="593"/>
        <end position="604"/>
    </location>
</feature>
<feature type="compositionally biased region" description="Acidic residues" evidence="1">
    <location>
        <begin position="1"/>
        <end position="10"/>
    </location>
</feature>
<gene>
    <name evidence="2" type="ORF">PSANT_02827</name>
</gene>
<feature type="region of interest" description="Disordered" evidence="1">
    <location>
        <begin position="146"/>
        <end position="169"/>
    </location>
</feature>
<feature type="region of interest" description="Disordered" evidence="1">
    <location>
        <begin position="1"/>
        <end position="30"/>
    </location>
</feature>
<dbReference type="Pfam" id="PF10336">
    <property type="entry name" value="DUF2420"/>
    <property type="match status" value="1"/>
</dbReference>
<evidence type="ECO:0000256" key="1">
    <source>
        <dbReference type="SAM" id="MobiDB-lite"/>
    </source>
</evidence>
<dbReference type="InterPro" id="IPR018822">
    <property type="entry name" value="UPF0646"/>
</dbReference>
<feature type="compositionally biased region" description="Basic and acidic residues" evidence="1">
    <location>
        <begin position="778"/>
        <end position="787"/>
    </location>
</feature>
<name>A0A5C3FNW0_PSEA2</name>
<dbReference type="Proteomes" id="UP000325008">
    <property type="component" value="Unassembled WGS sequence"/>
</dbReference>
<sequence>MDEDPDFDYEMEPHGADALPQSSHEEVMEDAGSDVVIGSIASGQHGSEDKASLDIDFHDTADLHQQSEAITTQAELALPTQSSSSYMEDAPVTASISAFPQAFSQKAGAAEQAASLVGSTIFSPPSSEATGVYPSFVSASVRPASPLISGHEQSSKIPDGSQEHRHESLEDHGIGAPLAQEQLNVGVSSTPANDPEEREEEELDQLEGAEEGAQSVNVAEDGDLGGQNDAQQGYEQMEYQSVGAVRVNFNGQDFVVWPATEIAAYLAAPDAAQGGDQGEHAEEELLQIEAPALEMKQDVLWQPLDSFFAGLREKSALGDFLDESQELHLAFPDLDLEISEDNFYCREITLDDLGQLHSGLGLATSLHIEVSERPRFITKYNDLAQQVAGLLGHQLQHESDDSEAEADTAEPHNAAIAKDEAFPVVTPGLSTGESGPAGAASNDPETQQSHANGTPAAAESEQDASQAPVEPPRHQNKSGHGADDPDQAASIARGDAVDFIADASGTNQPHPVVLDMASSEALDEQDELDESSHVGEVAQGHAEEHQDGAGDAEQEQGGGGGEEEVQEEGEGEAEPRTAHFEEEPEDGDDEGQEGTGEAVGIGEEGGGDEAEEALAYGEEAYEEEEDEEAAYEGEEQEWYEEEEGEEAYETEAGGFDPEAEQTFYTTYDDASDGEEDELDEAPQHSAGEDAAAEGGAAVGAVSTNGEANGHEPHIWQATDEEQILEYTEEQDDDEYQQDDASALGASTAAQSHPQLKRLHADEDDENEDEAQYEEGDHEAESKRAKVM</sequence>
<feature type="compositionally biased region" description="Acidic residues" evidence="1">
    <location>
        <begin position="761"/>
        <end position="777"/>
    </location>
</feature>
<feature type="region of interest" description="Disordered" evidence="1">
    <location>
        <begin position="186"/>
        <end position="211"/>
    </location>
</feature>
<feature type="compositionally biased region" description="Acidic residues" evidence="1">
    <location>
        <begin position="582"/>
        <end position="592"/>
    </location>
</feature>
<feature type="compositionally biased region" description="Low complexity" evidence="1">
    <location>
        <begin position="688"/>
        <end position="701"/>
    </location>
</feature>
<feature type="compositionally biased region" description="Acidic residues" evidence="1">
    <location>
        <begin position="718"/>
        <end position="737"/>
    </location>
</feature>
<feature type="compositionally biased region" description="Low complexity" evidence="1">
    <location>
        <begin position="455"/>
        <end position="468"/>
    </location>
</feature>
<feature type="compositionally biased region" description="Polar residues" evidence="1">
    <location>
        <begin position="443"/>
        <end position="452"/>
    </location>
</feature>
<proteinExistence type="predicted"/>
<evidence type="ECO:0000313" key="2">
    <source>
        <dbReference type="EMBL" id="SPO45141.1"/>
    </source>
</evidence>
<feature type="compositionally biased region" description="Acidic residues" evidence="1">
    <location>
        <begin position="619"/>
        <end position="649"/>
    </location>
</feature>
<evidence type="ECO:0000313" key="3">
    <source>
        <dbReference type="Proteomes" id="UP000325008"/>
    </source>
</evidence>
<feature type="compositionally biased region" description="Acidic residues" evidence="1">
    <location>
        <begin position="669"/>
        <end position="680"/>
    </location>
</feature>
<protein>
    <submittedName>
        <fullName evidence="2">Uncharacterized protein</fullName>
    </submittedName>
</protein>
<feature type="compositionally biased region" description="Acidic residues" evidence="1">
    <location>
        <begin position="194"/>
        <end position="210"/>
    </location>
</feature>
<organism evidence="2 3">
    <name type="scientific">Pseudozyma antarctica</name>
    <name type="common">Yeast</name>
    <name type="synonym">Candida antarctica</name>
    <dbReference type="NCBI Taxonomy" id="84753"/>
    <lineage>
        <taxon>Eukaryota</taxon>
        <taxon>Fungi</taxon>
        <taxon>Dikarya</taxon>
        <taxon>Basidiomycota</taxon>
        <taxon>Ustilaginomycotina</taxon>
        <taxon>Ustilaginomycetes</taxon>
        <taxon>Ustilaginales</taxon>
        <taxon>Ustilaginaceae</taxon>
        <taxon>Moesziomyces</taxon>
    </lineage>
</organism>